<dbReference type="Proteomes" id="UP000826234">
    <property type="component" value="Unassembled WGS sequence"/>
</dbReference>
<comment type="caution">
    <text evidence="10">The sequence shown here is derived from an EMBL/GenBank/DDBJ whole genome shotgun (WGS) entry which is preliminary data.</text>
</comment>
<evidence type="ECO:0000256" key="3">
    <source>
        <dbReference type="ARBA" id="ARBA00022500"/>
    </source>
</evidence>
<evidence type="ECO:0000256" key="8">
    <source>
        <dbReference type="SAM" id="SignalP"/>
    </source>
</evidence>
<keyword evidence="7" id="KW-1015">Disulfide bond</keyword>
<feature type="signal peptide" evidence="8">
    <location>
        <begin position="1"/>
        <end position="24"/>
    </location>
</feature>
<keyword evidence="4" id="KW-0202">Cytokine</keyword>
<evidence type="ECO:0000256" key="4">
    <source>
        <dbReference type="ARBA" id="ARBA00022514"/>
    </source>
</evidence>
<keyword evidence="6 8" id="KW-0732">Signal</keyword>
<dbReference type="Pfam" id="PF00048">
    <property type="entry name" value="IL8"/>
    <property type="match status" value="1"/>
</dbReference>
<feature type="domain" description="Chemokine interleukin-8-like" evidence="9">
    <location>
        <begin position="31"/>
        <end position="89"/>
    </location>
</feature>
<keyword evidence="3" id="KW-0145">Chemotaxis</keyword>
<dbReference type="InterPro" id="IPR008105">
    <property type="entry name" value="Chemokine_XCL1/XCL2"/>
</dbReference>
<dbReference type="SUPFAM" id="SSF54117">
    <property type="entry name" value="Interleukin 8-like chemokines"/>
    <property type="match status" value="1"/>
</dbReference>
<dbReference type="PANTHER" id="PTHR12015:SF101">
    <property type="entry name" value="CYTOKINE SCM-1 BETA-RELATED"/>
    <property type="match status" value="1"/>
</dbReference>
<comment type="similarity">
    <text evidence="2">Belongs to the intercrine gamma family.</text>
</comment>
<protein>
    <recommendedName>
        <fullName evidence="9">Chemokine interleukin-8-like domain-containing protein</fullName>
    </recommendedName>
</protein>
<evidence type="ECO:0000256" key="5">
    <source>
        <dbReference type="ARBA" id="ARBA00022525"/>
    </source>
</evidence>
<dbReference type="InterPro" id="IPR039809">
    <property type="entry name" value="Chemokine_b/g/d"/>
</dbReference>
<reference evidence="10 11" key="1">
    <citation type="journal article" date="2022" name="Gigascience">
        <title>A chromosome-level genome assembly and annotation of the desert horned lizard, Phrynosoma platyrhinos, provides insight into chromosomal rearrangements among reptiles.</title>
        <authorList>
            <person name="Koochekian N."/>
            <person name="Ascanio A."/>
            <person name="Farleigh K."/>
            <person name="Card D.C."/>
            <person name="Schield D.R."/>
            <person name="Castoe T.A."/>
            <person name="Jezkova T."/>
        </authorList>
    </citation>
    <scope>NUCLEOTIDE SEQUENCE [LARGE SCALE GENOMIC DNA]</scope>
    <source>
        <strain evidence="10">NK-2021</strain>
    </source>
</reference>
<name>A0ABQ7T660_PHRPL</name>
<dbReference type="Gene3D" id="2.40.50.40">
    <property type="match status" value="1"/>
</dbReference>
<gene>
    <name evidence="10" type="ORF">JD844_033012</name>
</gene>
<keyword evidence="11" id="KW-1185">Reference proteome</keyword>
<evidence type="ECO:0000313" key="10">
    <source>
        <dbReference type="EMBL" id="KAH0625009.1"/>
    </source>
</evidence>
<organism evidence="10 11">
    <name type="scientific">Phrynosoma platyrhinos</name>
    <name type="common">Desert horned lizard</name>
    <dbReference type="NCBI Taxonomy" id="52577"/>
    <lineage>
        <taxon>Eukaryota</taxon>
        <taxon>Metazoa</taxon>
        <taxon>Chordata</taxon>
        <taxon>Craniata</taxon>
        <taxon>Vertebrata</taxon>
        <taxon>Euteleostomi</taxon>
        <taxon>Lepidosauria</taxon>
        <taxon>Squamata</taxon>
        <taxon>Bifurcata</taxon>
        <taxon>Unidentata</taxon>
        <taxon>Episquamata</taxon>
        <taxon>Toxicofera</taxon>
        <taxon>Iguania</taxon>
        <taxon>Phrynosomatidae</taxon>
        <taxon>Phrynosomatinae</taxon>
        <taxon>Phrynosoma</taxon>
    </lineage>
</organism>
<accession>A0ABQ7T660</accession>
<evidence type="ECO:0000256" key="2">
    <source>
        <dbReference type="ARBA" id="ARBA00006894"/>
    </source>
</evidence>
<dbReference type="PANTHER" id="PTHR12015">
    <property type="entry name" value="SMALL INDUCIBLE CYTOKINE A"/>
    <property type="match status" value="1"/>
</dbReference>
<proteinExistence type="inferred from homology"/>
<dbReference type="SMART" id="SM00199">
    <property type="entry name" value="SCY"/>
    <property type="match status" value="1"/>
</dbReference>
<keyword evidence="5" id="KW-0964">Secreted</keyword>
<comment type="subcellular location">
    <subcellularLocation>
        <location evidence="1">Secreted</location>
    </subcellularLocation>
</comment>
<evidence type="ECO:0000256" key="1">
    <source>
        <dbReference type="ARBA" id="ARBA00004613"/>
    </source>
</evidence>
<evidence type="ECO:0000313" key="11">
    <source>
        <dbReference type="Proteomes" id="UP000826234"/>
    </source>
</evidence>
<sequence length="119" mass="13387">MKLYVAAILAIVFFENLSMHIVRGAFGSQTMAQSFCQDLRKKPIKLENIDRYEKLTNRPVEAVIITTKKGDKVCVSPEERWVKKAIHQLEQKAALAQLKSSSSPKAVINQASICQIIRS</sequence>
<feature type="chain" id="PRO_5045120378" description="Chemokine interleukin-8-like domain-containing protein" evidence="8">
    <location>
        <begin position="25"/>
        <end position="119"/>
    </location>
</feature>
<evidence type="ECO:0000259" key="9">
    <source>
        <dbReference type="SMART" id="SM00199"/>
    </source>
</evidence>
<dbReference type="EMBL" id="JAIPUX010001232">
    <property type="protein sequence ID" value="KAH0625009.1"/>
    <property type="molecule type" value="Genomic_DNA"/>
</dbReference>
<dbReference type="PRINTS" id="PR01731">
    <property type="entry name" value="LYMPHOTACTIN"/>
</dbReference>
<evidence type="ECO:0000256" key="7">
    <source>
        <dbReference type="ARBA" id="ARBA00023157"/>
    </source>
</evidence>
<dbReference type="InterPro" id="IPR036048">
    <property type="entry name" value="Interleukin_8-like_sf"/>
</dbReference>
<evidence type="ECO:0000256" key="6">
    <source>
        <dbReference type="ARBA" id="ARBA00022729"/>
    </source>
</evidence>
<dbReference type="InterPro" id="IPR001811">
    <property type="entry name" value="Chemokine_IL8-like_dom"/>
</dbReference>